<dbReference type="InterPro" id="IPR000796">
    <property type="entry name" value="Asp_trans"/>
</dbReference>
<dbReference type="InterPro" id="IPR015422">
    <property type="entry name" value="PyrdxlP-dep_Trfase_small"/>
</dbReference>
<evidence type="ECO:0000313" key="8">
    <source>
        <dbReference type="EMBL" id="NME29344.1"/>
    </source>
</evidence>
<dbReference type="InterPro" id="IPR015424">
    <property type="entry name" value="PyrdxlP-dep_Trfase"/>
</dbReference>
<dbReference type="CDD" id="cd00609">
    <property type="entry name" value="AAT_like"/>
    <property type="match status" value="1"/>
</dbReference>
<dbReference type="InterPro" id="IPR004839">
    <property type="entry name" value="Aminotransferase_I/II_large"/>
</dbReference>
<evidence type="ECO:0000256" key="1">
    <source>
        <dbReference type="ARBA" id="ARBA00001933"/>
    </source>
</evidence>
<dbReference type="GO" id="GO:0006520">
    <property type="term" value="P:amino acid metabolic process"/>
    <property type="evidence" value="ECO:0007669"/>
    <property type="project" value="InterPro"/>
</dbReference>
<dbReference type="GO" id="GO:0042802">
    <property type="term" value="F:identical protein binding"/>
    <property type="evidence" value="ECO:0007669"/>
    <property type="project" value="TreeGrafter"/>
</dbReference>
<gene>
    <name evidence="8" type="ORF">HF872_12085</name>
</gene>
<dbReference type="InterPro" id="IPR015421">
    <property type="entry name" value="PyrdxlP-dep_Trfase_major"/>
</dbReference>
<dbReference type="AlphaFoldDB" id="A0A848BYP6"/>
<evidence type="ECO:0000313" key="9">
    <source>
        <dbReference type="Proteomes" id="UP000591071"/>
    </source>
</evidence>
<proteinExistence type="inferred from homology"/>
<dbReference type="GO" id="GO:0030170">
    <property type="term" value="F:pyridoxal phosphate binding"/>
    <property type="evidence" value="ECO:0007669"/>
    <property type="project" value="InterPro"/>
</dbReference>
<comment type="cofactor">
    <cofactor evidence="1">
        <name>pyridoxal 5'-phosphate</name>
        <dbReference type="ChEBI" id="CHEBI:597326"/>
    </cofactor>
</comment>
<keyword evidence="5 8" id="KW-0808">Transferase</keyword>
<protein>
    <submittedName>
        <fullName evidence="8">Aminotransferase class I/II-fold pyridoxal phosphate-dependent enzyme</fullName>
    </submittedName>
</protein>
<dbReference type="Gene3D" id="3.90.1150.10">
    <property type="entry name" value="Aspartate Aminotransferase, domain 1"/>
    <property type="match status" value="1"/>
</dbReference>
<accession>A0A848BYP6</accession>
<comment type="subunit">
    <text evidence="3">Homodimer.</text>
</comment>
<dbReference type="GO" id="GO:0008483">
    <property type="term" value="F:transaminase activity"/>
    <property type="evidence" value="ECO:0007669"/>
    <property type="project" value="UniProtKB-KW"/>
</dbReference>
<comment type="similarity">
    <text evidence="2">Belongs to the class-I pyridoxal-phosphate-dependent aminotransferase family.</text>
</comment>
<evidence type="ECO:0000256" key="5">
    <source>
        <dbReference type="ARBA" id="ARBA00022679"/>
    </source>
</evidence>
<dbReference type="PANTHER" id="PTHR11879:SF22">
    <property type="entry name" value="ASPARTATE AMINOTRANSFERASE, MITOCHONDRIAL"/>
    <property type="match status" value="1"/>
</dbReference>
<keyword evidence="4 8" id="KW-0032">Aminotransferase</keyword>
<dbReference type="Pfam" id="PF00155">
    <property type="entry name" value="Aminotran_1_2"/>
    <property type="match status" value="1"/>
</dbReference>
<dbReference type="Proteomes" id="UP000591071">
    <property type="component" value="Unassembled WGS sequence"/>
</dbReference>
<organism evidence="8 9">
    <name type="scientific">Megasphaera hexanoica</name>
    <dbReference type="NCBI Taxonomy" id="1675036"/>
    <lineage>
        <taxon>Bacteria</taxon>
        <taxon>Bacillati</taxon>
        <taxon>Bacillota</taxon>
        <taxon>Negativicutes</taxon>
        <taxon>Veillonellales</taxon>
        <taxon>Veillonellaceae</taxon>
        <taxon>Megasphaera</taxon>
    </lineage>
</organism>
<comment type="caution">
    <text evidence="8">The sequence shown here is derived from an EMBL/GenBank/DDBJ whole genome shotgun (WGS) entry which is preliminary data.</text>
</comment>
<evidence type="ECO:0000256" key="4">
    <source>
        <dbReference type="ARBA" id="ARBA00022576"/>
    </source>
</evidence>
<sequence length="417" mass="45591">MGMSVAANHAKGKFAADAIMAAAARCTEDVKKNGADAVINGTIGSIIDENGDLVVLQIVKDTLKQLTPNQIVAYAPIPGFPEYLNAAIDQCFCDSRPEGYIRAIATPGGSGAIHTAVHNYSEPGDEVLTTDWCWGAYRNIIRDDNRVLREFELLTDDGKFNMKSFSENLQDLVNKQHNTVIILNSPANNPTGFGLNLDEWDAVLSFIKSAVEGKDKNIILVSDVAYLDYSGEKQECRRFFKKFGNLPANILPIVAYTCSKGFTLYGQRMGAMIGITSSEDVADEFTAINKYTARATWSNPTSSAMWTMIEITKDPEKVARLDAERAQYFQMIKERADIFMKEAADCGLKILPYLSGFFITIPMIGSDKVCAALEKEHIYLVPLKKGIRLAVCSVSKKKIAGLAAKVKAAVDAAGIVQ</sequence>
<evidence type="ECO:0000259" key="7">
    <source>
        <dbReference type="Pfam" id="PF00155"/>
    </source>
</evidence>
<name>A0A848BYP6_9FIRM</name>
<dbReference type="PANTHER" id="PTHR11879">
    <property type="entry name" value="ASPARTATE AMINOTRANSFERASE"/>
    <property type="match status" value="1"/>
</dbReference>
<keyword evidence="6" id="KW-0663">Pyridoxal phosphate</keyword>
<evidence type="ECO:0000256" key="3">
    <source>
        <dbReference type="ARBA" id="ARBA00011738"/>
    </source>
</evidence>
<reference evidence="8 9" key="1">
    <citation type="submission" date="2020-04" db="EMBL/GenBank/DDBJ databases">
        <authorList>
            <person name="Hitch T.C.A."/>
            <person name="Wylensek D."/>
            <person name="Clavel T."/>
        </authorList>
    </citation>
    <scope>NUCLEOTIDE SEQUENCE [LARGE SCALE GENOMIC DNA]</scope>
    <source>
        <strain evidence="8 9">Oil-RF-744-FAT-WT-6-1</strain>
    </source>
</reference>
<dbReference type="EMBL" id="JABAFG010000030">
    <property type="protein sequence ID" value="NME29344.1"/>
    <property type="molecule type" value="Genomic_DNA"/>
</dbReference>
<feature type="domain" description="Aminotransferase class I/classII large" evidence="7">
    <location>
        <begin position="48"/>
        <end position="404"/>
    </location>
</feature>
<evidence type="ECO:0000256" key="6">
    <source>
        <dbReference type="ARBA" id="ARBA00022898"/>
    </source>
</evidence>
<dbReference type="RefSeq" id="WP_170088086.1">
    <property type="nucleotide sequence ID" value="NZ_JABAFG010000030.1"/>
</dbReference>
<evidence type="ECO:0000256" key="2">
    <source>
        <dbReference type="ARBA" id="ARBA00007441"/>
    </source>
</evidence>
<dbReference type="SUPFAM" id="SSF53383">
    <property type="entry name" value="PLP-dependent transferases"/>
    <property type="match status" value="1"/>
</dbReference>
<dbReference type="Gene3D" id="3.40.640.10">
    <property type="entry name" value="Type I PLP-dependent aspartate aminotransferase-like (Major domain)"/>
    <property type="match status" value="1"/>
</dbReference>